<proteinExistence type="predicted"/>
<name>A0ABR5GY70_9HYPH</name>
<protein>
    <submittedName>
        <fullName evidence="1">Uncharacterized protein</fullName>
    </submittedName>
</protein>
<dbReference type="Proteomes" id="UP000036471">
    <property type="component" value="Unassembled WGS sequence"/>
</dbReference>
<organism evidence="1 2">
    <name type="scientific">Methylobacterium indicum</name>
    <dbReference type="NCBI Taxonomy" id="1775910"/>
    <lineage>
        <taxon>Bacteria</taxon>
        <taxon>Pseudomonadati</taxon>
        <taxon>Pseudomonadota</taxon>
        <taxon>Alphaproteobacteria</taxon>
        <taxon>Hyphomicrobiales</taxon>
        <taxon>Methylobacteriaceae</taxon>
        <taxon>Methylobacterium</taxon>
    </lineage>
</organism>
<evidence type="ECO:0000313" key="2">
    <source>
        <dbReference type="Proteomes" id="UP000036471"/>
    </source>
</evidence>
<dbReference type="EMBL" id="JTHG01000274">
    <property type="protein sequence ID" value="KMO15174.1"/>
    <property type="molecule type" value="Genomic_DNA"/>
</dbReference>
<accession>A0ABR5GY70</accession>
<evidence type="ECO:0000313" key="1">
    <source>
        <dbReference type="EMBL" id="KMO15174.1"/>
    </source>
</evidence>
<dbReference type="RefSeq" id="WP_048428601.1">
    <property type="nucleotide sequence ID" value="NZ_LDRM01000182.1"/>
</dbReference>
<sequence>MMSIGSALTAATTLVGYALPAGPIGERPQAPVLHGERGQELAGTASAEGALFEAVEAGLREAGYLQGIAAALAS</sequence>
<gene>
    <name evidence="1" type="ORF">QR79_24480</name>
</gene>
<keyword evidence="2" id="KW-1185">Reference proteome</keyword>
<reference evidence="1 2" key="1">
    <citation type="submission" date="2014-11" db="EMBL/GenBank/DDBJ databases">
        <title>Comparative genomics of Methylobacterium species.</title>
        <authorList>
            <person name="Chaudhry V."/>
            <person name="Patil P.B."/>
        </authorList>
    </citation>
    <scope>NUCLEOTIDE SEQUENCE [LARGE SCALE GENOMIC DNA]</scope>
    <source>
        <strain evidence="1 2">SE3.6</strain>
    </source>
</reference>
<comment type="caution">
    <text evidence="1">The sequence shown here is derived from an EMBL/GenBank/DDBJ whole genome shotgun (WGS) entry which is preliminary data.</text>
</comment>